<proteinExistence type="predicted"/>
<name>A0A3S0ZR55_ELYCH</name>
<keyword evidence="3" id="KW-1185">Reference proteome</keyword>
<protein>
    <submittedName>
        <fullName evidence="2">Uncharacterized protein</fullName>
    </submittedName>
</protein>
<feature type="region of interest" description="Disordered" evidence="1">
    <location>
        <begin position="224"/>
        <end position="253"/>
    </location>
</feature>
<feature type="compositionally biased region" description="Polar residues" evidence="1">
    <location>
        <begin position="163"/>
        <end position="180"/>
    </location>
</feature>
<dbReference type="AlphaFoldDB" id="A0A3S0ZR55"/>
<evidence type="ECO:0000256" key="1">
    <source>
        <dbReference type="SAM" id="MobiDB-lite"/>
    </source>
</evidence>
<organism evidence="2 3">
    <name type="scientific">Elysia chlorotica</name>
    <name type="common">Eastern emerald elysia</name>
    <name type="synonym">Sea slug</name>
    <dbReference type="NCBI Taxonomy" id="188477"/>
    <lineage>
        <taxon>Eukaryota</taxon>
        <taxon>Metazoa</taxon>
        <taxon>Spiralia</taxon>
        <taxon>Lophotrochozoa</taxon>
        <taxon>Mollusca</taxon>
        <taxon>Gastropoda</taxon>
        <taxon>Heterobranchia</taxon>
        <taxon>Euthyneura</taxon>
        <taxon>Panpulmonata</taxon>
        <taxon>Sacoglossa</taxon>
        <taxon>Placobranchoidea</taxon>
        <taxon>Plakobranchidae</taxon>
        <taxon>Elysia</taxon>
    </lineage>
</organism>
<comment type="caution">
    <text evidence="2">The sequence shown here is derived from an EMBL/GenBank/DDBJ whole genome shotgun (WGS) entry which is preliminary data.</text>
</comment>
<feature type="region of interest" description="Disordered" evidence="1">
    <location>
        <begin position="48"/>
        <end position="90"/>
    </location>
</feature>
<accession>A0A3S0ZR55</accession>
<feature type="compositionally biased region" description="Basic and acidic residues" evidence="1">
    <location>
        <begin position="226"/>
        <end position="245"/>
    </location>
</feature>
<reference evidence="2 3" key="1">
    <citation type="submission" date="2019-01" db="EMBL/GenBank/DDBJ databases">
        <title>A draft genome assembly of the solar-powered sea slug Elysia chlorotica.</title>
        <authorList>
            <person name="Cai H."/>
            <person name="Li Q."/>
            <person name="Fang X."/>
            <person name="Li J."/>
            <person name="Curtis N.E."/>
            <person name="Altenburger A."/>
            <person name="Shibata T."/>
            <person name="Feng M."/>
            <person name="Maeda T."/>
            <person name="Schwartz J.A."/>
            <person name="Shigenobu S."/>
            <person name="Lundholm N."/>
            <person name="Nishiyama T."/>
            <person name="Yang H."/>
            <person name="Hasebe M."/>
            <person name="Li S."/>
            <person name="Pierce S.K."/>
            <person name="Wang J."/>
        </authorList>
    </citation>
    <scope>NUCLEOTIDE SEQUENCE [LARGE SCALE GENOMIC DNA]</scope>
    <source>
        <strain evidence="2">EC2010</strain>
        <tissue evidence="2">Whole organism of an adult</tissue>
    </source>
</reference>
<sequence length="253" mass="28205">MLFMMNKELEDKRQEYFYKNKQSLKEKHDHLRSSPVPSGQEYSLISQEVGENRYSSSESFDVNERRAEHTSMGINDGLEATPGNSTKHFPEKKCTVLPVMSDLPSLENLSLQSEKSNSPLSYVKKTPWHEEFPTSTCGKTALLGSSYPSQSLLPHSEPATVTGGWSSSQTSPRDLSSSSGPKYDRAESTNCQPVVQHHIHNHVHHHTTEITSAKYVTVGGNINAVDHTEDSDKEGDSSDEKKDSSDNEEYIST</sequence>
<evidence type="ECO:0000313" key="3">
    <source>
        <dbReference type="Proteomes" id="UP000271974"/>
    </source>
</evidence>
<dbReference type="EMBL" id="RQTK01000944">
    <property type="protein sequence ID" value="RUS73363.1"/>
    <property type="molecule type" value="Genomic_DNA"/>
</dbReference>
<evidence type="ECO:0000313" key="2">
    <source>
        <dbReference type="EMBL" id="RUS73363.1"/>
    </source>
</evidence>
<feature type="region of interest" description="Disordered" evidence="1">
    <location>
        <begin position="143"/>
        <end position="188"/>
    </location>
</feature>
<dbReference type="Proteomes" id="UP000271974">
    <property type="component" value="Unassembled WGS sequence"/>
</dbReference>
<gene>
    <name evidence="2" type="ORF">EGW08_018865</name>
</gene>